<feature type="transmembrane region" description="Helical" evidence="5">
    <location>
        <begin position="264"/>
        <end position="283"/>
    </location>
</feature>
<organism evidence="7 8">
    <name type="scientific">Ekhidna lutea</name>
    <dbReference type="NCBI Taxonomy" id="447679"/>
    <lineage>
        <taxon>Bacteria</taxon>
        <taxon>Pseudomonadati</taxon>
        <taxon>Bacteroidota</taxon>
        <taxon>Cytophagia</taxon>
        <taxon>Cytophagales</taxon>
        <taxon>Reichenbachiellaceae</taxon>
        <taxon>Ekhidna</taxon>
    </lineage>
</organism>
<feature type="domain" description="SLC26A/SulP transporter" evidence="6">
    <location>
        <begin position="17"/>
        <end position="390"/>
    </location>
</feature>
<dbReference type="EMBL" id="FZPD01000007">
    <property type="protein sequence ID" value="SNT37610.1"/>
    <property type="molecule type" value="Genomic_DNA"/>
</dbReference>
<dbReference type="OrthoDB" id="9769739at2"/>
<feature type="transmembrane region" description="Helical" evidence="5">
    <location>
        <begin position="94"/>
        <end position="115"/>
    </location>
</feature>
<protein>
    <submittedName>
        <fullName evidence="7">Sulfate permease, MFS superfamily</fullName>
    </submittedName>
</protein>
<dbReference type="RefSeq" id="WP_089358294.1">
    <property type="nucleotide sequence ID" value="NZ_FZPD01000007.1"/>
</dbReference>
<dbReference type="GO" id="GO:0055085">
    <property type="term" value="P:transmembrane transport"/>
    <property type="evidence" value="ECO:0007669"/>
    <property type="project" value="InterPro"/>
</dbReference>
<keyword evidence="4 5" id="KW-0472">Membrane</keyword>
<proteinExistence type="predicted"/>
<feature type="transmembrane region" description="Helical" evidence="5">
    <location>
        <begin position="20"/>
        <end position="39"/>
    </location>
</feature>
<evidence type="ECO:0000259" key="6">
    <source>
        <dbReference type="Pfam" id="PF00916"/>
    </source>
</evidence>
<evidence type="ECO:0000256" key="5">
    <source>
        <dbReference type="SAM" id="Phobius"/>
    </source>
</evidence>
<evidence type="ECO:0000256" key="4">
    <source>
        <dbReference type="ARBA" id="ARBA00023136"/>
    </source>
</evidence>
<reference evidence="7 8" key="1">
    <citation type="submission" date="2017-06" db="EMBL/GenBank/DDBJ databases">
        <authorList>
            <person name="Kim H.J."/>
            <person name="Triplett B.A."/>
        </authorList>
    </citation>
    <scope>NUCLEOTIDE SEQUENCE [LARGE SCALE GENOMIC DNA]</scope>
    <source>
        <strain evidence="7 8">DSM 19307</strain>
    </source>
</reference>
<dbReference type="AlphaFoldDB" id="A0A239M525"/>
<keyword evidence="3 5" id="KW-1133">Transmembrane helix</keyword>
<dbReference type="Pfam" id="PF00916">
    <property type="entry name" value="Sulfate_transp"/>
    <property type="match status" value="1"/>
</dbReference>
<accession>A0A239M525</accession>
<comment type="subcellular location">
    <subcellularLocation>
        <location evidence="1">Membrane</location>
        <topology evidence="1">Multi-pass membrane protein</topology>
    </subcellularLocation>
</comment>
<feature type="transmembrane region" description="Helical" evidence="5">
    <location>
        <begin position="165"/>
        <end position="188"/>
    </location>
</feature>
<dbReference type="GO" id="GO:0016020">
    <property type="term" value="C:membrane"/>
    <property type="evidence" value="ECO:0007669"/>
    <property type="project" value="UniProtKB-SubCell"/>
</dbReference>
<evidence type="ECO:0000313" key="8">
    <source>
        <dbReference type="Proteomes" id="UP000198393"/>
    </source>
</evidence>
<feature type="transmembrane region" description="Helical" evidence="5">
    <location>
        <begin position="127"/>
        <end position="145"/>
    </location>
</feature>
<evidence type="ECO:0000256" key="1">
    <source>
        <dbReference type="ARBA" id="ARBA00004141"/>
    </source>
</evidence>
<dbReference type="Proteomes" id="UP000198393">
    <property type="component" value="Unassembled WGS sequence"/>
</dbReference>
<evidence type="ECO:0000256" key="2">
    <source>
        <dbReference type="ARBA" id="ARBA00022692"/>
    </source>
</evidence>
<keyword evidence="2 5" id="KW-0812">Transmembrane</keyword>
<keyword evidence="8" id="KW-1185">Reference proteome</keyword>
<feature type="transmembrane region" description="Helical" evidence="5">
    <location>
        <begin position="395"/>
        <end position="412"/>
    </location>
</feature>
<sequence>METRPKEGIQGLIENWRSDLIAAVSVALIALPLSLGIALAAGAPAMAGIFSAVVGGVVTTFYRGGHISVNGPAKGVIGVILLGITLMDDGTGQAFNYVLAAVVVSGAIQVLLGLLKLGRLADIFHSSVIHGILAAIGIIIFAKQIHVALGTHSDSSSIIQNLIDAVVYLPQANPFVVIISLAGLLLLLYHSKISLRFFHFLPAPMWVIALSIPFAYAFNFFDQHTLSFFGKAYEVGPHLLLDIPDTIKDSIMHPNFSKIDTLDFWTTVFSILIITSIESLTIAKAVDKIDPYKRKTDLDKDLTGIGLSTMAAGLIGGMPIIAVIIRSTVNVHNGAKTRWSNMYQGLLLLLFIVVLSPIMRQVPLCAFAILLVYTGFKLASPSVFKQAYNQGTEQLIFFIATMILTLYTNLLIGLLGGLLLALVIHMLLARLSISQFFRMVYNSRTKLLKQPDGSFDLKIRGIANFLGILKVDKLVAQIPPGANVNIDLSETRLVGMTYMDYLVEFLKMQRNTGGSVFITGLDSHVSSTTYNRALKISLSDSAAKLSQRQKRLRNLATKKDYQFTSHVDWNTLYLKKFHFFEIRPIERKYNCLKGTFNDLNVSWEIADVTFNEGQAFTAETFNTTLMVIKLNKKIPIFTMEKEGVFDKIFDRVIAFTGYKDIDFEMYPDFSRKFLLKGKRESQIRSFFTDEIIRFFENHQIYHLESNGEALLIFDKIKLARTDETIKFINYGEELARLLVAKTP</sequence>
<dbReference type="InterPro" id="IPR001902">
    <property type="entry name" value="SLC26A/SulP_fam"/>
</dbReference>
<evidence type="ECO:0000313" key="7">
    <source>
        <dbReference type="EMBL" id="SNT37610.1"/>
    </source>
</evidence>
<feature type="transmembrane region" description="Helical" evidence="5">
    <location>
        <begin position="200"/>
        <end position="221"/>
    </location>
</feature>
<name>A0A239M525_EKHLU</name>
<dbReference type="PANTHER" id="PTHR11814">
    <property type="entry name" value="SULFATE TRANSPORTER"/>
    <property type="match status" value="1"/>
</dbReference>
<feature type="transmembrane region" description="Helical" evidence="5">
    <location>
        <begin position="304"/>
        <end position="325"/>
    </location>
</feature>
<feature type="transmembrane region" description="Helical" evidence="5">
    <location>
        <begin position="345"/>
        <end position="374"/>
    </location>
</feature>
<dbReference type="InterPro" id="IPR011547">
    <property type="entry name" value="SLC26A/SulP_dom"/>
</dbReference>
<gene>
    <name evidence="7" type="ORF">SAMN05421640_3620</name>
</gene>
<evidence type="ECO:0000256" key="3">
    <source>
        <dbReference type="ARBA" id="ARBA00022989"/>
    </source>
</evidence>